<dbReference type="Gene3D" id="2.60.40.10">
    <property type="entry name" value="Immunoglobulins"/>
    <property type="match status" value="1"/>
</dbReference>
<feature type="domain" description="Fibronectin type-III" evidence="2">
    <location>
        <begin position="770"/>
        <end position="859"/>
    </location>
</feature>
<dbReference type="RefSeq" id="WP_346755045.1">
    <property type="nucleotide sequence ID" value="NZ_JAUJEA010000014.1"/>
</dbReference>
<reference evidence="3" key="1">
    <citation type="submission" date="2023-06" db="EMBL/GenBank/DDBJ databases">
        <title>Genomic of Parafulvivirga corallium.</title>
        <authorList>
            <person name="Wang G."/>
        </authorList>
    </citation>
    <scope>NUCLEOTIDE SEQUENCE</scope>
    <source>
        <strain evidence="3">BMA10</strain>
    </source>
</reference>
<dbReference type="SUPFAM" id="SSF49785">
    <property type="entry name" value="Galactose-binding domain-like"/>
    <property type="match status" value="2"/>
</dbReference>
<accession>A0ABT8KW56</accession>
<protein>
    <submittedName>
        <fullName evidence="3">Discoidin domain-containing protein</fullName>
    </submittedName>
</protein>
<proteinExistence type="predicted"/>
<dbReference type="EMBL" id="JAUJEA010000014">
    <property type="protein sequence ID" value="MDN5205021.1"/>
    <property type="molecule type" value="Genomic_DNA"/>
</dbReference>
<gene>
    <name evidence="3" type="ORF">QQ008_26770</name>
</gene>
<dbReference type="Pfam" id="PF00754">
    <property type="entry name" value="F5_F8_type_C"/>
    <property type="match status" value="2"/>
</dbReference>
<dbReference type="InterPro" id="IPR008979">
    <property type="entry name" value="Galactose-bd-like_sf"/>
</dbReference>
<sequence>MLRKLFFLYIILSGPCLFGQEKQPHWFELMQQPNPNFLEVKKAYEQYYMTHSKEKDDRMGVSWKLFQRWAVKVGPRVRADGSIKKHSEEMVHYLNSRSSFLKSKNTRKGMQAANWQLLGPSIDPQQSFGQPNGLGRINVLYFLEGTDTIFAGAPDGGLWIKNGDDLWKSLNTDFLPAIGVSSIWVDPDDHQKIMIGTGDRDTGGDSGDGVYITSNGGNTWEASNAGIMGTTVGVLSQDPANKAIFIAATNQGIYKSVDGGQHWTKKSITSNFKDLIRKPNSSTIAYASTGKDFYRTIDGGESWSLISFGSTNGLDRPRKAIGVSQADPDVVYVLFAGGDDREFEGFYKSEDSGASFLKVSNTPNILGWDRDGNGPGGQWDYDLTIVVSESNIDEVYAGSIGIWKSENGGKNWSNVGHWGSDVHADQHHMIHAPDGTLFTGNDGSVNKLVQNEWEEYGDGLAVSQIYRISQSATTKDLVAGGLQDNGCLLFDNGEWHATAAGDGATVVIDYSDPIYQFTSFGSTIRISRDSGKTFSTIASNNEFGITEDGSFLTPYQLHSNNPNVLFLGYRNVWRNHDVRGQIKWEKISSFANNGHIVAMDQSFANPDVFYIVKGNTLFLSEDINNQSPNWKELTGNLPISFGLRDVKAHPDDPGTVYVLTSSAVLQSNDKGDSWANITGNLSGMSLSAMVLDKESSNGVYVSTTNAVFYREDGMDDWAIFNEGLPTVMATDMEIYYEKDGNSRLRAGTWGRGLWDTPLFGTSLIIETLTAPGNLTAFGLFHDKVELSWIDRSLGEDEFEIQRSLDGETFETIGLAGQGKNTFIDNTLPKTTSLTYRIRARKGELTSDFASSTLLELPPPPDPVIPRDQWNIKSASSMETGGEDGSIQNILDGNTSTIWHSRWSGSDPPAHPHEFIIDLGAYYQISGFKYLPRQNGSNGRVKVYNFYISSNGRSWGDPAHSGEFTDSGAESLVTFDRVAGRFIRFEALSEVNGNIWASMAEFNVLGHELGCFDCSVESATSALNNSSNLAIDGDPDTFWLTDPNEDSGHPHEIIIDLNQTREVKGFTYLPRQDGSSKGRIKDYEFYIWSDTWTKLSSGTFDNDDTKKIVNFDPVETDKVKLTAISAQEEDAQTSVAELGVIMDDDLISGLRYDKHSQFFTIYPNPFSSKYIVKILTPDKNWEARVFDLSGRTYFDLKNINFSKIEIDSGHYPKGLYIIEILTDKGSYYQKIMKE</sequence>
<feature type="domain" description="F5/8 type C" evidence="1">
    <location>
        <begin position="851"/>
        <end position="1006"/>
    </location>
</feature>
<dbReference type="Proteomes" id="UP001172082">
    <property type="component" value="Unassembled WGS sequence"/>
</dbReference>
<evidence type="ECO:0000313" key="3">
    <source>
        <dbReference type="EMBL" id="MDN5205021.1"/>
    </source>
</evidence>
<name>A0ABT8KW56_9BACT</name>
<dbReference type="PANTHER" id="PTHR12106:SF27">
    <property type="entry name" value="SORTILIN-RELATED RECEPTOR"/>
    <property type="match status" value="1"/>
</dbReference>
<organism evidence="3 4">
    <name type="scientific">Splendidivirga corallicola</name>
    <dbReference type="NCBI Taxonomy" id="3051826"/>
    <lineage>
        <taxon>Bacteria</taxon>
        <taxon>Pseudomonadati</taxon>
        <taxon>Bacteroidota</taxon>
        <taxon>Cytophagia</taxon>
        <taxon>Cytophagales</taxon>
        <taxon>Splendidivirgaceae</taxon>
        <taxon>Splendidivirga</taxon>
    </lineage>
</organism>
<dbReference type="Gene3D" id="2.130.10.10">
    <property type="entry name" value="YVTN repeat-like/Quinoprotein amine dehydrogenase"/>
    <property type="match status" value="3"/>
</dbReference>
<feature type="domain" description="F5/8 type C" evidence="1">
    <location>
        <begin position="1031"/>
        <end position="1139"/>
    </location>
</feature>
<comment type="caution">
    <text evidence="3">The sequence shown here is derived from an EMBL/GenBank/DDBJ whole genome shotgun (WGS) entry which is preliminary data.</text>
</comment>
<evidence type="ECO:0000259" key="1">
    <source>
        <dbReference type="PROSITE" id="PS50022"/>
    </source>
</evidence>
<evidence type="ECO:0000313" key="4">
    <source>
        <dbReference type="Proteomes" id="UP001172082"/>
    </source>
</evidence>
<dbReference type="NCBIfam" id="TIGR04183">
    <property type="entry name" value="Por_Secre_tail"/>
    <property type="match status" value="1"/>
</dbReference>
<dbReference type="InterPro" id="IPR013783">
    <property type="entry name" value="Ig-like_fold"/>
</dbReference>
<dbReference type="PANTHER" id="PTHR12106">
    <property type="entry name" value="SORTILIN RELATED"/>
    <property type="match status" value="1"/>
</dbReference>
<dbReference type="InterPro" id="IPR000421">
    <property type="entry name" value="FA58C"/>
</dbReference>
<dbReference type="Pfam" id="PF18962">
    <property type="entry name" value="Por_Secre_tail"/>
    <property type="match status" value="1"/>
</dbReference>
<dbReference type="PROSITE" id="PS50853">
    <property type="entry name" value="FN3"/>
    <property type="match status" value="1"/>
</dbReference>
<dbReference type="InterPro" id="IPR026444">
    <property type="entry name" value="Secre_tail"/>
</dbReference>
<dbReference type="Gene3D" id="2.60.120.260">
    <property type="entry name" value="Galactose-binding domain-like"/>
    <property type="match status" value="2"/>
</dbReference>
<dbReference type="SUPFAM" id="SSF110296">
    <property type="entry name" value="Oligoxyloglucan reducing end-specific cellobiohydrolase"/>
    <property type="match status" value="2"/>
</dbReference>
<dbReference type="PROSITE" id="PS50022">
    <property type="entry name" value="FA58C_3"/>
    <property type="match status" value="2"/>
</dbReference>
<evidence type="ECO:0000259" key="2">
    <source>
        <dbReference type="PROSITE" id="PS50853"/>
    </source>
</evidence>
<dbReference type="InterPro" id="IPR003961">
    <property type="entry name" value="FN3_dom"/>
</dbReference>
<dbReference type="InterPro" id="IPR015943">
    <property type="entry name" value="WD40/YVTN_repeat-like_dom_sf"/>
</dbReference>
<keyword evidence="4" id="KW-1185">Reference proteome</keyword>
<dbReference type="InterPro" id="IPR050310">
    <property type="entry name" value="VPS10-sortilin"/>
</dbReference>